<evidence type="ECO:0000313" key="2">
    <source>
        <dbReference type="Proteomes" id="UP000799302"/>
    </source>
</evidence>
<gene>
    <name evidence="1" type="ORF">BT63DRAFT_430226</name>
</gene>
<dbReference type="Proteomes" id="UP000799302">
    <property type="component" value="Unassembled WGS sequence"/>
</dbReference>
<name>A0A6A6TXR7_9PEZI</name>
<organism evidence="1 2">
    <name type="scientific">Microthyrium microscopicum</name>
    <dbReference type="NCBI Taxonomy" id="703497"/>
    <lineage>
        <taxon>Eukaryota</taxon>
        <taxon>Fungi</taxon>
        <taxon>Dikarya</taxon>
        <taxon>Ascomycota</taxon>
        <taxon>Pezizomycotina</taxon>
        <taxon>Dothideomycetes</taxon>
        <taxon>Dothideomycetes incertae sedis</taxon>
        <taxon>Microthyriales</taxon>
        <taxon>Microthyriaceae</taxon>
        <taxon>Microthyrium</taxon>
    </lineage>
</organism>
<dbReference type="AlphaFoldDB" id="A0A6A6TXR7"/>
<reference evidence="1" key="1">
    <citation type="journal article" date="2020" name="Stud. Mycol.">
        <title>101 Dothideomycetes genomes: a test case for predicting lifestyles and emergence of pathogens.</title>
        <authorList>
            <person name="Haridas S."/>
            <person name="Albert R."/>
            <person name="Binder M."/>
            <person name="Bloem J."/>
            <person name="Labutti K."/>
            <person name="Salamov A."/>
            <person name="Andreopoulos B."/>
            <person name="Baker S."/>
            <person name="Barry K."/>
            <person name="Bills G."/>
            <person name="Bluhm B."/>
            <person name="Cannon C."/>
            <person name="Castanera R."/>
            <person name="Culley D."/>
            <person name="Daum C."/>
            <person name="Ezra D."/>
            <person name="Gonzalez J."/>
            <person name="Henrissat B."/>
            <person name="Kuo A."/>
            <person name="Liang C."/>
            <person name="Lipzen A."/>
            <person name="Lutzoni F."/>
            <person name="Magnuson J."/>
            <person name="Mondo S."/>
            <person name="Nolan M."/>
            <person name="Ohm R."/>
            <person name="Pangilinan J."/>
            <person name="Park H.-J."/>
            <person name="Ramirez L."/>
            <person name="Alfaro M."/>
            <person name="Sun H."/>
            <person name="Tritt A."/>
            <person name="Yoshinaga Y."/>
            <person name="Zwiers L.-H."/>
            <person name="Turgeon B."/>
            <person name="Goodwin S."/>
            <person name="Spatafora J."/>
            <person name="Crous P."/>
            <person name="Grigoriev I."/>
        </authorList>
    </citation>
    <scope>NUCLEOTIDE SEQUENCE</scope>
    <source>
        <strain evidence="1">CBS 115976</strain>
    </source>
</reference>
<evidence type="ECO:0000313" key="1">
    <source>
        <dbReference type="EMBL" id="KAF2663977.1"/>
    </source>
</evidence>
<dbReference type="EMBL" id="MU004244">
    <property type="protein sequence ID" value="KAF2663977.1"/>
    <property type="molecule type" value="Genomic_DNA"/>
</dbReference>
<accession>A0A6A6TXR7</accession>
<proteinExistence type="predicted"/>
<keyword evidence="2" id="KW-1185">Reference proteome</keyword>
<protein>
    <submittedName>
        <fullName evidence="1">Uncharacterized protein</fullName>
    </submittedName>
</protein>
<sequence length="258" mass="29474">MDKPTTPDTRSRSPPPLLEISIFNLQHHATHHTAYDIFFSRLCHSQYKNFSLASGPTRLVTFESVHLTIKQSPASSNRPRILEKVFHQCRGRLPTDLQMRHEYLYLGHALHAGFTSCTVTCAKLTPSLTIYDFCEGCQLPIKLYTRTSTRLVGFICLQRHSSPMVLICPAHHPHPSLSFQNDNQSGESYCLPRGSPALQSINWDYLRSDRTLAMDYTLDLLLVKDPESSKRIWHALQTIQRRHLELLITGRHLGSCLQ</sequence>